<dbReference type="InterPro" id="IPR036641">
    <property type="entry name" value="HPT_dom_sf"/>
</dbReference>
<dbReference type="EMBL" id="JBHSWG010000001">
    <property type="protein sequence ID" value="MFC6760572.1"/>
    <property type="molecule type" value="Genomic_DNA"/>
</dbReference>
<protein>
    <submittedName>
        <fullName evidence="1">Hpt domain-containing protein</fullName>
    </submittedName>
</protein>
<evidence type="ECO:0000313" key="1">
    <source>
        <dbReference type="EMBL" id="MFC6760572.1"/>
    </source>
</evidence>
<accession>A0ABW2B5V7</accession>
<sequence>MKDMVDELPGLAKVRTRFLEMLVDRQALIAEHALSAWEGETLDDINGNLEAAKAILHQIAGTAGSLGFTDLGVAARACEGEVIAHLEGPDADLAICPGEIIYHMDLFVKQCEETLSTLT</sequence>
<proteinExistence type="predicted"/>
<name>A0ABW2B5V7_9RHOB</name>
<dbReference type="SUPFAM" id="SSF47226">
    <property type="entry name" value="Histidine-containing phosphotransfer domain, HPT domain"/>
    <property type="match status" value="1"/>
</dbReference>
<keyword evidence="2" id="KW-1185">Reference proteome</keyword>
<comment type="caution">
    <text evidence="1">The sequence shown here is derived from an EMBL/GenBank/DDBJ whole genome shotgun (WGS) entry which is preliminary data.</text>
</comment>
<evidence type="ECO:0000313" key="2">
    <source>
        <dbReference type="Proteomes" id="UP001596353"/>
    </source>
</evidence>
<reference evidence="2" key="1">
    <citation type="journal article" date="2019" name="Int. J. Syst. Evol. Microbiol.">
        <title>The Global Catalogue of Microorganisms (GCM) 10K type strain sequencing project: providing services to taxonomists for standard genome sequencing and annotation.</title>
        <authorList>
            <consortium name="The Broad Institute Genomics Platform"/>
            <consortium name="The Broad Institute Genome Sequencing Center for Infectious Disease"/>
            <person name="Wu L."/>
            <person name="Ma J."/>
        </authorList>
    </citation>
    <scope>NUCLEOTIDE SEQUENCE [LARGE SCALE GENOMIC DNA]</scope>
    <source>
        <strain evidence="2">CCUG 66188</strain>
    </source>
</reference>
<gene>
    <name evidence="1" type="ORF">ACFQFQ_15490</name>
</gene>
<dbReference type="Proteomes" id="UP001596353">
    <property type="component" value="Unassembled WGS sequence"/>
</dbReference>
<dbReference type="Gene3D" id="1.20.120.160">
    <property type="entry name" value="HPT domain"/>
    <property type="match status" value="1"/>
</dbReference>
<organism evidence="1 2">
    <name type="scientific">Sulfitobacter porphyrae</name>
    <dbReference type="NCBI Taxonomy" id="1246864"/>
    <lineage>
        <taxon>Bacteria</taxon>
        <taxon>Pseudomonadati</taxon>
        <taxon>Pseudomonadota</taxon>
        <taxon>Alphaproteobacteria</taxon>
        <taxon>Rhodobacterales</taxon>
        <taxon>Roseobacteraceae</taxon>
        <taxon>Sulfitobacter</taxon>
    </lineage>
</organism>